<name>A0ABP8NBK4_9BACT</name>
<protein>
    <recommendedName>
        <fullName evidence="4">T9SS C-terminal target domain-containing protein</fullName>
    </recommendedName>
</protein>
<dbReference type="InterPro" id="IPR011042">
    <property type="entry name" value="6-blade_b-propeller_TolB-like"/>
</dbReference>
<dbReference type="SUPFAM" id="SSF101898">
    <property type="entry name" value="NHL repeat"/>
    <property type="match status" value="1"/>
</dbReference>
<accession>A0ABP8NBK4</accession>
<reference evidence="3" key="1">
    <citation type="journal article" date="2019" name="Int. J. Syst. Evol. Microbiol.">
        <title>The Global Catalogue of Microorganisms (GCM) 10K type strain sequencing project: providing services to taxonomists for standard genome sequencing and annotation.</title>
        <authorList>
            <consortium name="The Broad Institute Genomics Platform"/>
            <consortium name="The Broad Institute Genome Sequencing Center for Infectious Disease"/>
            <person name="Wu L."/>
            <person name="Ma J."/>
        </authorList>
    </citation>
    <scope>NUCLEOTIDE SEQUENCE [LARGE SCALE GENOMIC DNA]</scope>
    <source>
        <strain evidence="3">JCM 32105</strain>
    </source>
</reference>
<dbReference type="Pfam" id="PF01436">
    <property type="entry name" value="NHL"/>
    <property type="match status" value="1"/>
</dbReference>
<dbReference type="EMBL" id="BAABFA010000010">
    <property type="protein sequence ID" value="GAA4464608.1"/>
    <property type="molecule type" value="Genomic_DNA"/>
</dbReference>
<organism evidence="2 3">
    <name type="scientific">Nemorincola caseinilytica</name>
    <dbReference type="NCBI Taxonomy" id="2054315"/>
    <lineage>
        <taxon>Bacteria</taxon>
        <taxon>Pseudomonadati</taxon>
        <taxon>Bacteroidota</taxon>
        <taxon>Chitinophagia</taxon>
        <taxon>Chitinophagales</taxon>
        <taxon>Chitinophagaceae</taxon>
        <taxon>Nemorincola</taxon>
    </lineage>
</organism>
<sequence length="630" mass="63313">MLLTGVYATQAQTIHTYAGNYSIGGSTSSGDGGAATAAAMNYTYSVAVDNSGNLYIGEGNRYIRKVSPTGIISTYAGTGVMGYSGDGGPATAADITWPMGIAVDGGGSLYFAQDVDCVVRRIAPDGTISTIAGTGVAGYSGDGGPATAAQMNTPMAVATDGMGNVYISEYAGARVRKVDAAGNISTVAGTGAHGYSGDGGPGVLAQLFGPSGLTYSGGYLYIADEGNNVIRRLNTATGNIETVAGNGAGAGLGSGMGTFSGDGGPALSAGMNAPIAVAVNAATGDLFITDRYNHRIRRVDGSGTISTYTGGLPVGYSGDGGPANSAFAKINLPWGICLDAAGRLYIADELNYVVRRIDTTSNLSPVFSETGMANTCRNTPVALNSLLTAMDANVGQTLSWTVVSGPFHGSLSGFVATAPTTGGLLTPTGLSYTPAPGYVGLDTFTIEISDGYNAAQVMKIAHIDSIPDVGVVTGPNDVCVGDTIMMAFTVAGGTWASSSANATVAGGTVSGITAGTATIYYIVTGTCGADTASKVVNVLPASVCATGVGVAGAGSAEMRVMPNPSSGSFMLYLPVHTGMVSVRDAVGRVVAMRPVQVPQATMTFDDMAPGHYLVTAYTADKEHSVQVVVR</sequence>
<keyword evidence="3" id="KW-1185">Reference proteome</keyword>
<dbReference type="PANTHER" id="PTHR46388">
    <property type="entry name" value="NHL REPEAT-CONTAINING PROTEIN 2"/>
    <property type="match status" value="1"/>
</dbReference>
<gene>
    <name evidence="2" type="ORF">GCM10023093_15280</name>
</gene>
<dbReference type="Gene3D" id="2.60.40.3440">
    <property type="match status" value="1"/>
</dbReference>
<dbReference type="Proteomes" id="UP001500067">
    <property type="component" value="Unassembled WGS sequence"/>
</dbReference>
<dbReference type="PANTHER" id="PTHR46388:SF2">
    <property type="entry name" value="NHL REPEAT-CONTAINING PROTEIN 2"/>
    <property type="match status" value="1"/>
</dbReference>
<evidence type="ECO:0000313" key="2">
    <source>
        <dbReference type="EMBL" id="GAA4464608.1"/>
    </source>
</evidence>
<dbReference type="Gene3D" id="2.120.10.30">
    <property type="entry name" value="TolB, C-terminal domain"/>
    <property type="match status" value="4"/>
</dbReference>
<keyword evidence="1" id="KW-0677">Repeat</keyword>
<evidence type="ECO:0008006" key="4">
    <source>
        <dbReference type="Google" id="ProtNLM"/>
    </source>
</evidence>
<evidence type="ECO:0000313" key="3">
    <source>
        <dbReference type="Proteomes" id="UP001500067"/>
    </source>
</evidence>
<dbReference type="InterPro" id="IPR001258">
    <property type="entry name" value="NHL_repeat"/>
</dbReference>
<dbReference type="SUPFAM" id="SSF63829">
    <property type="entry name" value="Calcium-dependent phosphotriesterase"/>
    <property type="match status" value="1"/>
</dbReference>
<evidence type="ECO:0000256" key="1">
    <source>
        <dbReference type="ARBA" id="ARBA00022737"/>
    </source>
</evidence>
<dbReference type="Pfam" id="PF17963">
    <property type="entry name" value="Big_9"/>
    <property type="match status" value="1"/>
</dbReference>
<comment type="caution">
    <text evidence="2">The sequence shown here is derived from an EMBL/GenBank/DDBJ whole genome shotgun (WGS) entry which is preliminary data.</text>
</comment>
<proteinExistence type="predicted"/>